<dbReference type="EMBL" id="JAGFNP010000018">
    <property type="protein sequence ID" value="MBO3735778.1"/>
    <property type="molecule type" value="Genomic_DNA"/>
</dbReference>
<dbReference type="RefSeq" id="WP_208499706.1">
    <property type="nucleotide sequence ID" value="NZ_JAGFNP010000018.1"/>
</dbReference>
<comment type="caution">
    <text evidence="2">The sequence shown here is derived from an EMBL/GenBank/DDBJ whole genome shotgun (WGS) entry which is preliminary data.</text>
</comment>
<sequence>MLGFVVGGFFIFRAVMELLVVDFGDPSSYAADWGGPSHFGVLLVHMDRVWSRPCSSSTPRGGLGGAARWTPPRPELSRGRSS</sequence>
<dbReference type="Proteomes" id="UP000681341">
    <property type="component" value="Unassembled WGS sequence"/>
</dbReference>
<feature type="region of interest" description="Disordered" evidence="1">
    <location>
        <begin position="54"/>
        <end position="82"/>
    </location>
</feature>
<evidence type="ECO:0000256" key="1">
    <source>
        <dbReference type="SAM" id="MobiDB-lite"/>
    </source>
</evidence>
<protein>
    <submittedName>
        <fullName evidence="2">Uncharacterized protein</fullName>
    </submittedName>
</protein>
<evidence type="ECO:0000313" key="3">
    <source>
        <dbReference type="Proteomes" id="UP000681341"/>
    </source>
</evidence>
<reference evidence="2 3" key="1">
    <citation type="submission" date="2021-03" db="EMBL/GenBank/DDBJ databases">
        <title>Glycomyces sp. nov., a novel actinomycete isolated from soil.</title>
        <authorList>
            <person name="Yang X."/>
            <person name="Xu X."/>
        </authorList>
    </citation>
    <scope>NUCLEOTIDE SEQUENCE [LARGE SCALE GENOMIC DNA]</scope>
    <source>
        <strain evidence="2 3">NEAU-S30</strain>
    </source>
</reference>
<evidence type="ECO:0000313" key="2">
    <source>
        <dbReference type="EMBL" id="MBO3735778.1"/>
    </source>
</evidence>
<gene>
    <name evidence="2" type="ORF">J5V16_23380</name>
</gene>
<organism evidence="2 3">
    <name type="scientific">Glycomyces niveus</name>
    <dbReference type="NCBI Taxonomy" id="2820287"/>
    <lineage>
        <taxon>Bacteria</taxon>
        <taxon>Bacillati</taxon>
        <taxon>Actinomycetota</taxon>
        <taxon>Actinomycetes</taxon>
        <taxon>Glycomycetales</taxon>
        <taxon>Glycomycetaceae</taxon>
        <taxon>Glycomyces</taxon>
    </lineage>
</organism>
<keyword evidence="3" id="KW-1185">Reference proteome</keyword>
<accession>A0ABS3UAH1</accession>
<proteinExistence type="predicted"/>
<name>A0ABS3UAH1_9ACTN</name>